<dbReference type="InterPro" id="IPR000620">
    <property type="entry name" value="EamA_dom"/>
</dbReference>
<dbReference type="InterPro" id="IPR037185">
    <property type="entry name" value="EmrE-like"/>
</dbReference>
<dbReference type="SUPFAM" id="SSF103481">
    <property type="entry name" value="Multidrug resistance efflux transporter EmrE"/>
    <property type="match status" value="2"/>
</dbReference>
<gene>
    <name evidence="8" type="ORF">Bealeia1_01487</name>
</gene>
<feature type="transmembrane region" description="Helical" evidence="6">
    <location>
        <begin position="68"/>
        <end position="85"/>
    </location>
</feature>
<accession>A0ABZ2C6Q0</accession>
<organism evidence="8 9">
    <name type="scientific">Candidatus Bealeia paramacronuclearis</name>
    <dbReference type="NCBI Taxonomy" id="1921001"/>
    <lineage>
        <taxon>Bacteria</taxon>
        <taxon>Pseudomonadati</taxon>
        <taxon>Pseudomonadota</taxon>
        <taxon>Alphaproteobacteria</taxon>
        <taxon>Holosporales</taxon>
        <taxon>Holosporaceae</taxon>
        <taxon>Candidatus Bealeia</taxon>
    </lineage>
</organism>
<feature type="transmembrane region" description="Helical" evidence="6">
    <location>
        <begin position="128"/>
        <end position="144"/>
    </location>
</feature>
<dbReference type="PANTHER" id="PTHR32322:SF2">
    <property type="entry name" value="EAMA DOMAIN-CONTAINING PROTEIN"/>
    <property type="match status" value="1"/>
</dbReference>
<feature type="transmembrane region" description="Helical" evidence="6">
    <location>
        <begin position="224"/>
        <end position="243"/>
    </location>
</feature>
<feature type="transmembrane region" description="Helical" evidence="6">
    <location>
        <begin position="12"/>
        <end position="29"/>
    </location>
</feature>
<dbReference type="RefSeq" id="WP_338453493.1">
    <property type="nucleotide sequence ID" value="NZ_CP133270.1"/>
</dbReference>
<evidence type="ECO:0000256" key="4">
    <source>
        <dbReference type="ARBA" id="ARBA00022989"/>
    </source>
</evidence>
<feature type="transmembrane region" description="Helical" evidence="6">
    <location>
        <begin position="164"/>
        <end position="183"/>
    </location>
</feature>
<comment type="similarity">
    <text evidence="2">Belongs to the EamA transporter family.</text>
</comment>
<dbReference type="Pfam" id="PF00892">
    <property type="entry name" value="EamA"/>
    <property type="match status" value="1"/>
</dbReference>
<reference evidence="8 9" key="1">
    <citation type="journal article" date="2024" name="Environ. Microbiol.">
        <title>Novel evolutionary insights on the interactions of the Holosporales (Alphaproteobacteria) with eukaryotic hosts from comparative genomics.</title>
        <authorList>
            <person name="Giovannini M."/>
            <person name="Petroni G."/>
            <person name="Castelli M."/>
        </authorList>
    </citation>
    <scope>NUCLEOTIDE SEQUENCE [LARGE SCALE GENOMIC DNA]</scope>
    <source>
        <strain evidence="8 9">US_Bl 15I1</strain>
    </source>
</reference>
<feature type="transmembrane region" description="Helical" evidence="6">
    <location>
        <begin position="255"/>
        <end position="273"/>
    </location>
</feature>
<keyword evidence="4 6" id="KW-1133">Transmembrane helix</keyword>
<keyword evidence="3 6" id="KW-0812">Transmembrane</keyword>
<protein>
    <submittedName>
        <fullName evidence="8">DMT family transporter</fullName>
    </submittedName>
</protein>
<sequence>MNGFFSKFSKLHILFVFSLLFAGSSWIFVRIQVQYVPADLAVFYRFLISGLGLLLFSKFKGEKFQKFPVANLPWLAAFGITFYYLNTWCCYKAVDYLPSGIVAMGLSLLMIPSSLLDSFWNKKPVQKTILVSGCLSLIGLLFALDNNNTFSKIEISTREMVGFSFILMCLSFASVGSLLSVHLKKLPLTVIQGTAYGLLTGAFFNGLVYFLSGRSFLWFWEPEFLISLFYLSFFLSGFVFVSYNLFLQAWGVGKANYFFVLAPVIAMNVSALFEGMEWTLPRIFGTTLVISSGLIILKATAIKQFFKRVS</sequence>
<evidence type="ECO:0000256" key="3">
    <source>
        <dbReference type="ARBA" id="ARBA00022692"/>
    </source>
</evidence>
<feature type="transmembrane region" description="Helical" evidence="6">
    <location>
        <begin position="35"/>
        <end position="56"/>
    </location>
</feature>
<evidence type="ECO:0000313" key="9">
    <source>
        <dbReference type="Proteomes" id="UP001330434"/>
    </source>
</evidence>
<evidence type="ECO:0000259" key="7">
    <source>
        <dbReference type="Pfam" id="PF00892"/>
    </source>
</evidence>
<comment type="subcellular location">
    <subcellularLocation>
        <location evidence="1">Membrane</location>
        <topology evidence="1">Multi-pass membrane protein</topology>
    </subcellularLocation>
</comment>
<dbReference type="InterPro" id="IPR050638">
    <property type="entry name" value="AA-Vitamin_Transporters"/>
</dbReference>
<keyword evidence="9" id="KW-1185">Reference proteome</keyword>
<feature type="domain" description="EamA" evidence="7">
    <location>
        <begin position="12"/>
        <end position="143"/>
    </location>
</feature>
<dbReference type="EMBL" id="CP133270">
    <property type="protein sequence ID" value="WVX67288.1"/>
    <property type="molecule type" value="Genomic_DNA"/>
</dbReference>
<proteinExistence type="inferred from homology"/>
<feature type="transmembrane region" description="Helical" evidence="6">
    <location>
        <begin position="195"/>
        <end position="212"/>
    </location>
</feature>
<evidence type="ECO:0000256" key="5">
    <source>
        <dbReference type="ARBA" id="ARBA00023136"/>
    </source>
</evidence>
<evidence type="ECO:0000256" key="2">
    <source>
        <dbReference type="ARBA" id="ARBA00007362"/>
    </source>
</evidence>
<evidence type="ECO:0000313" key="8">
    <source>
        <dbReference type="EMBL" id="WVX67288.1"/>
    </source>
</evidence>
<evidence type="ECO:0000256" key="6">
    <source>
        <dbReference type="SAM" id="Phobius"/>
    </source>
</evidence>
<feature type="transmembrane region" description="Helical" evidence="6">
    <location>
        <begin position="279"/>
        <end position="297"/>
    </location>
</feature>
<feature type="transmembrane region" description="Helical" evidence="6">
    <location>
        <begin position="97"/>
        <end position="116"/>
    </location>
</feature>
<name>A0ABZ2C6Q0_9PROT</name>
<keyword evidence="5 6" id="KW-0472">Membrane</keyword>
<dbReference type="Proteomes" id="UP001330434">
    <property type="component" value="Chromosome"/>
</dbReference>
<evidence type="ECO:0000256" key="1">
    <source>
        <dbReference type="ARBA" id="ARBA00004141"/>
    </source>
</evidence>
<dbReference type="PANTHER" id="PTHR32322">
    <property type="entry name" value="INNER MEMBRANE TRANSPORTER"/>
    <property type="match status" value="1"/>
</dbReference>